<name>A0A1B6PBN0_SORBI</name>
<dbReference type="Pfam" id="PF00646">
    <property type="entry name" value="F-box"/>
    <property type="match status" value="1"/>
</dbReference>
<proteinExistence type="predicted"/>
<dbReference type="Pfam" id="PF24750">
    <property type="entry name" value="b-prop_At3g26010-like"/>
    <property type="match status" value="1"/>
</dbReference>
<dbReference type="EMBL" id="CM000767">
    <property type="protein sequence ID" value="OQU78833.1"/>
    <property type="molecule type" value="Genomic_DNA"/>
</dbReference>
<dbReference type="EMBL" id="CM000767">
    <property type="protein sequence ID" value="KXG23096.1"/>
    <property type="molecule type" value="Genomic_DNA"/>
</dbReference>
<dbReference type="Gramene" id="OQU78834">
    <property type="protein sequence ID" value="OQU78834"/>
    <property type="gene ID" value="SORBI_3008G056200"/>
</dbReference>
<protein>
    <recommendedName>
        <fullName evidence="1">F-box domain-containing protein</fullName>
    </recommendedName>
</protein>
<reference evidence="3" key="3">
    <citation type="journal article" date="2018" name="Plant J.">
        <title>The Sorghum bicolor reference genome: improved assembly, gene annotations, a transcriptome atlas, and signatures of genome organization.</title>
        <authorList>
            <person name="McCormick R.F."/>
            <person name="Truong S.K."/>
            <person name="Sreedasyam A."/>
            <person name="Jenkins J."/>
            <person name="Shu S."/>
            <person name="Sims D."/>
            <person name="Kennedy M."/>
            <person name="Amirebrahimi M."/>
            <person name="Weers B.D."/>
            <person name="McKinley B."/>
            <person name="Mattison A."/>
            <person name="Morishige D.T."/>
            <person name="Grimwood J."/>
            <person name="Schmutz J."/>
            <person name="Mullet J.E."/>
        </authorList>
    </citation>
    <scope>NUCLEOTIDE SEQUENCE [LARGE SCALE GENOMIC DNA]</scope>
    <source>
        <strain evidence="3">cv. BTx623</strain>
    </source>
</reference>
<evidence type="ECO:0000313" key="2">
    <source>
        <dbReference type="EMBL" id="KXG23096.1"/>
    </source>
</evidence>
<dbReference type="STRING" id="4558.A0A1B6PBN0"/>
<feature type="domain" description="F-box" evidence="1">
    <location>
        <begin position="8"/>
        <end position="58"/>
    </location>
</feature>
<dbReference type="InterPro" id="IPR001810">
    <property type="entry name" value="F-box_dom"/>
</dbReference>
<evidence type="ECO:0000259" key="1">
    <source>
        <dbReference type="PROSITE" id="PS50181"/>
    </source>
</evidence>
<dbReference type="PANTHER" id="PTHR35546:SF80">
    <property type="entry name" value="F-BOX DOMAIN CONTAINING PROTEIN EXPRESSED"/>
    <property type="match status" value="1"/>
</dbReference>
<dbReference type="CDD" id="cd22157">
    <property type="entry name" value="F-box_AtFBW1-like"/>
    <property type="match status" value="1"/>
</dbReference>
<dbReference type="InterPro" id="IPR055290">
    <property type="entry name" value="At3g26010-like"/>
</dbReference>
<dbReference type="PROSITE" id="PS50181">
    <property type="entry name" value="FBOX"/>
    <property type="match status" value="1"/>
</dbReference>
<dbReference type="InterPro" id="IPR056592">
    <property type="entry name" value="Beta-prop_At3g26010-like"/>
</dbReference>
<dbReference type="OMA" id="SIRARSC"/>
<dbReference type="SUPFAM" id="SSF81383">
    <property type="entry name" value="F-box domain"/>
    <property type="match status" value="1"/>
</dbReference>
<dbReference type="SMART" id="SM00256">
    <property type="entry name" value="FBOX"/>
    <property type="match status" value="1"/>
</dbReference>
<organism evidence="2 3">
    <name type="scientific">Sorghum bicolor</name>
    <name type="common">Sorghum</name>
    <name type="synonym">Sorghum vulgare</name>
    <dbReference type="NCBI Taxonomy" id="4558"/>
    <lineage>
        <taxon>Eukaryota</taxon>
        <taxon>Viridiplantae</taxon>
        <taxon>Streptophyta</taxon>
        <taxon>Embryophyta</taxon>
        <taxon>Tracheophyta</taxon>
        <taxon>Spermatophyta</taxon>
        <taxon>Magnoliopsida</taxon>
        <taxon>Liliopsida</taxon>
        <taxon>Poales</taxon>
        <taxon>Poaceae</taxon>
        <taxon>PACMAD clade</taxon>
        <taxon>Panicoideae</taxon>
        <taxon>Andropogonodae</taxon>
        <taxon>Andropogoneae</taxon>
        <taxon>Sorghinae</taxon>
        <taxon>Sorghum</taxon>
    </lineage>
</organism>
<accession>A0A1B6PBN0</accession>
<dbReference type="Gramene" id="KXG23096">
    <property type="protein sequence ID" value="KXG23096"/>
    <property type="gene ID" value="SORBI_3008G056200"/>
</dbReference>
<dbReference type="OrthoDB" id="626202at2759"/>
<reference evidence="2" key="2">
    <citation type="submission" date="2017-02" db="EMBL/GenBank/DDBJ databases">
        <title>WGS assembly of Sorghum bicolor.</title>
        <authorList>
            <person name="Paterson A."/>
            <person name="Mullet J."/>
            <person name="Bowers J."/>
            <person name="Bruggmann R."/>
            <person name="Dubchak I."/>
            <person name="Grimwood J."/>
            <person name="Gundlach H."/>
            <person name="Haberer G."/>
            <person name="Hellsten U."/>
            <person name="Mitros T."/>
            <person name="Poliakov A."/>
            <person name="Schmutz J."/>
            <person name="Spannagl M."/>
            <person name="Tang H."/>
            <person name="Wang X."/>
            <person name="Wicker T."/>
            <person name="Bharti A."/>
            <person name="Chapman J."/>
            <person name="Feltus F."/>
            <person name="Gowik U."/>
            <person name="Grigoriev I."/>
            <person name="Lyons E."/>
            <person name="Maher C."/>
            <person name="Martis M."/>
            <person name="Narechania A."/>
            <person name="Otillar R."/>
            <person name="Penning B."/>
            <person name="Salamov A."/>
            <person name="Wang Y."/>
            <person name="Zhang L."/>
            <person name="Carpita N."/>
            <person name="Freeling M."/>
            <person name="Gingle A."/>
            <person name="Hash C."/>
            <person name="Keller B."/>
            <person name="Klein P."/>
            <person name="Kresovich S."/>
            <person name="Mccann M."/>
            <person name="Ming R."/>
            <person name="Peterson D."/>
            <person name="Rahman M."/>
            <person name="Ware D."/>
            <person name="Westhoff P."/>
            <person name="Mayer K."/>
            <person name="Messing J."/>
            <person name="Sims D."/>
            <person name="Jenkins J."/>
            <person name="Shu S."/>
            <person name="Rokhsar D."/>
        </authorList>
    </citation>
    <scope>NUCLEOTIDE SEQUENCE</scope>
</reference>
<reference evidence="2 3" key="1">
    <citation type="journal article" date="2009" name="Nature">
        <title>The Sorghum bicolor genome and the diversification of grasses.</title>
        <authorList>
            <person name="Paterson A.H."/>
            <person name="Bowers J.E."/>
            <person name="Bruggmann R."/>
            <person name="Dubchak I."/>
            <person name="Grimwood J."/>
            <person name="Gundlach H."/>
            <person name="Haberer G."/>
            <person name="Hellsten U."/>
            <person name="Mitros T."/>
            <person name="Poliakov A."/>
            <person name="Schmutz J."/>
            <person name="Spannagl M."/>
            <person name="Tang H."/>
            <person name="Wang X."/>
            <person name="Wicker T."/>
            <person name="Bharti A.K."/>
            <person name="Chapman J."/>
            <person name="Feltus F.A."/>
            <person name="Gowik U."/>
            <person name="Grigoriev I.V."/>
            <person name="Lyons E."/>
            <person name="Maher C.A."/>
            <person name="Martis M."/>
            <person name="Narechania A."/>
            <person name="Otillar R.P."/>
            <person name="Penning B.W."/>
            <person name="Salamov A.A."/>
            <person name="Wang Y."/>
            <person name="Zhang L."/>
            <person name="Carpita N.C."/>
            <person name="Freeling M."/>
            <person name="Gingle A.R."/>
            <person name="Hash C.T."/>
            <person name="Keller B."/>
            <person name="Klein P."/>
            <person name="Kresovich S."/>
            <person name="McCann M.C."/>
            <person name="Ming R."/>
            <person name="Peterson D.G."/>
            <person name="Mehboob-ur-Rahman"/>
            <person name="Ware D."/>
            <person name="Westhoff P."/>
            <person name="Mayer K.F."/>
            <person name="Messing J."/>
            <person name="Rokhsar D.S."/>
        </authorList>
    </citation>
    <scope>NUCLEOTIDE SEQUENCE [LARGE SCALE GENOMIC DNA]</scope>
    <source>
        <strain evidence="3">cv. BTx623</strain>
    </source>
</reference>
<dbReference type="Proteomes" id="UP000000768">
    <property type="component" value="Chromosome 8"/>
</dbReference>
<dbReference type="InParanoid" id="A0A1B6PBN0"/>
<dbReference type="PANTHER" id="PTHR35546">
    <property type="entry name" value="F-BOX PROTEIN INTERACTION DOMAIN PROTEIN-RELATED"/>
    <property type="match status" value="1"/>
</dbReference>
<dbReference type="InterPro" id="IPR036047">
    <property type="entry name" value="F-box-like_dom_sf"/>
</dbReference>
<sequence>MEEGGSHRAAVLPLPDELVVEILSRLPAKSLCLCKCVSRAWRAFISDPDHRGRFAQTLSGLFFSRPSGHRPPWPRGFVGLPTSPPPGVDTALSFLPPTCGDMDLLDSCNGLLLLRCQDTRERPSPPPFYVVCNPATGEWVALPQPRDTQGLYGSPDTCSAALGFDPAVSANFHVFQLVQECYFYNDLFFVVAVEIYSSETGRWVFKENDDLWVHWDIHFFGQMTFFSGFLHFCNDFNAAVISVDTQVQGWRISHVPHNVGISFSMRQNASYGRSSTISHSQGHLLYVYDNGWQDHDLSIYVLEDQDSEEWTWILKQSIDKPDLFGPRGAQGGWDYCIAAFHPNANLVFFYDWKQKTLMVYDMEHKDVHVICTLGEVVKIELDLRCNVHRLFLPYVPLYTRALTSPSVN</sequence>
<dbReference type="Gramene" id="OQU78833">
    <property type="protein sequence ID" value="OQU78833"/>
    <property type="gene ID" value="SORBI_3008G056200"/>
</dbReference>
<dbReference type="AlphaFoldDB" id="A0A1B6PBN0"/>
<keyword evidence="3" id="KW-1185">Reference proteome</keyword>
<dbReference type="Gramene" id="OQU78832">
    <property type="protein sequence ID" value="OQU78832"/>
    <property type="gene ID" value="SORBI_3008G056200"/>
</dbReference>
<evidence type="ECO:0000313" key="3">
    <source>
        <dbReference type="Proteomes" id="UP000000768"/>
    </source>
</evidence>
<dbReference type="Gene3D" id="1.20.1280.50">
    <property type="match status" value="1"/>
</dbReference>
<dbReference type="EMBL" id="CM000767">
    <property type="protein sequence ID" value="OQU78832.1"/>
    <property type="molecule type" value="Genomic_DNA"/>
</dbReference>
<gene>
    <name evidence="2" type="ORF">SORBI_3008G056200</name>
</gene>
<dbReference type="eggNOG" id="ENOG502QWH8">
    <property type="taxonomic scope" value="Eukaryota"/>
</dbReference>
<dbReference type="EMBL" id="CM000767">
    <property type="protein sequence ID" value="OQU78834.1"/>
    <property type="molecule type" value="Genomic_DNA"/>
</dbReference>